<name>A0ACB7SQQ7_HYAAI</name>
<accession>A0ACB7SQQ7</accession>
<gene>
    <name evidence="1" type="ORF">HPB50_016364</name>
</gene>
<evidence type="ECO:0000313" key="2">
    <source>
        <dbReference type="Proteomes" id="UP000821845"/>
    </source>
</evidence>
<evidence type="ECO:0000313" key="1">
    <source>
        <dbReference type="EMBL" id="KAH6936371.1"/>
    </source>
</evidence>
<proteinExistence type="predicted"/>
<protein>
    <submittedName>
        <fullName evidence="1">Uncharacterized protein</fullName>
    </submittedName>
</protein>
<dbReference type="EMBL" id="CM023483">
    <property type="protein sequence ID" value="KAH6936371.1"/>
    <property type="molecule type" value="Genomic_DNA"/>
</dbReference>
<dbReference type="Proteomes" id="UP000821845">
    <property type="component" value="Chromosome 3"/>
</dbReference>
<sequence>MNEETTATAWLPSYTNMALSSDEPPTIALRQVKRRLLAACTLGGLLLSLALLAIPVVLFLAPYVRAARGGRDEDADVSAEARRDVDHEQFCEQPVPRFHFSAPTTNATATPIYDVKLLLQRPVICVLQNKHFRQQFFYQATFVPFEYCTYVVLQFFHVTKTNPSYRTSHDADFLRSIVRASRKRPTAQHVTSHCSIKKLHGQSDDVPILLGLGVDESDSSRFHHMVVADTVEVFVRAAMVHVNMDHLSGVHVNWLYPGDLCGDAADKAGLLDLLQKFRFLLPLPDYTLTVAVSTHSATKNYDLQGMLDVVDYIVVHAPDSYSTIACHFNRTAVVAAMYRFAKTTGLSRKREPVDGKMLVATYETMQNLQQRFDLGFADGIGGQCVAVYDLELDDYFGRCKQGFSPHLRVIAVEGIEEPNAKIYSEIR</sequence>
<reference evidence="1" key="1">
    <citation type="submission" date="2020-05" db="EMBL/GenBank/DDBJ databases">
        <title>Large-scale comparative analyses of tick genomes elucidate their genetic diversity and vector capacities.</title>
        <authorList>
            <person name="Jia N."/>
            <person name="Wang J."/>
            <person name="Shi W."/>
            <person name="Du L."/>
            <person name="Sun Y."/>
            <person name="Zhan W."/>
            <person name="Jiang J."/>
            <person name="Wang Q."/>
            <person name="Zhang B."/>
            <person name="Ji P."/>
            <person name="Sakyi L.B."/>
            <person name="Cui X."/>
            <person name="Yuan T."/>
            <person name="Jiang B."/>
            <person name="Yang W."/>
            <person name="Lam T.T.-Y."/>
            <person name="Chang Q."/>
            <person name="Ding S."/>
            <person name="Wang X."/>
            <person name="Zhu J."/>
            <person name="Ruan X."/>
            <person name="Zhao L."/>
            <person name="Wei J."/>
            <person name="Que T."/>
            <person name="Du C."/>
            <person name="Cheng J."/>
            <person name="Dai P."/>
            <person name="Han X."/>
            <person name="Huang E."/>
            <person name="Gao Y."/>
            <person name="Liu J."/>
            <person name="Shao H."/>
            <person name="Ye R."/>
            <person name="Li L."/>
            <person name="Wei W."/>
            <person name="Wang X."/>
            <person name="Wang C."/>
            <person name="Yang T."/>
            <person name="Huo Q."/>
            <person name="Li W."/>
            <person name="Guo W."/>
            <person name="Chen H."/>
            <person name="Zhou L."/>
            <person name="Ni X."/>
            <person name="Tian J."/>
            <person name="Zhou Y."/>
            <person name="Sheng Y."/>
            <person name="Liu T."/>
            <person name="Pan Y."/>
            <person name="Xia L."/>
            <person name="Li J."/>
            <person name="Zhao F."/>
            <person name="Cao W."/>
        </authorList>
    </citation>
    <scope>NUCLEOTIDE SEQUENCE</scope>
    <source>
        <strain evidence="1">Hyas-2018</strain>
    </source>
</reference>
<keyword evidence="2" id="KW-1185">Reference proteome</keyword>
<comment type="caution">
    <text evidence="1">The sequence shown here is derived from an EMBL/GenBank/DDBJ whole genome shotgun (WGS) entry which is preliminary data.</text>
</comment>
<organism evidence="1 2">
    <name type="scientific">Hyalomma asiaticum</name>
    <name type="common">Tick</name>
    <dbReference type="NCBI Taxonomy" id="266040"/>
    <lineage>
        <taxon>Eukaryota</taxon>
        <taxon>Metazoa</taxon>
        <taxon>Ecdysozoa</taxon>
        <taxon>Arthropoda</taxon>
        <taxon>Chelicerata</taxon>
        <taxon>Arachnida</taxon>
        <taxon>Acari</taxon>
        <taxon>Parasitiformes</taxon>
        <taxon>Ixodida</taxon>
        <taxon>Ixodoidea</taxon>
        <taxon>Ixodidae</taxon>
        <taxon>Hyalomminae</taxon>
        <taxon>Hyalomma</taxon>
    </lineage>
</organism>